<reference evidence="2" key="1">
    <citation type="submission" date="2025-08" db="UniProtKB">
        <authorList>
            <consortium name="Ensembl"/>
        </authorList>
    </citation>
    <scope>IDENTIFICATION</scope>
</reference>
<evidence type="ECO:0000313" key="3">
    <source>
        <dbReference type="Proteomes" id="UP001108240"/>
    </source>
</evidence>
<protein>
    <submittedName>
        <fullName evidence="2">Uncharacterized protein</fullName>
    </submittedName>
</protein>
<reference evidence="2" key="2">
    <citation type="submission" date="2025-09" db="UniProtKB">
        <authorList>
            <consortium name="Ensembl"/>
        </authorList>
    </citation>
    <scope>IDENTIFICATION</scope>
</reference>
<evidence type="ECO:0000313" key="2">
    <source>
        <dbReference type="Ensembl" id="ENSCCRP00000119256.1"/>
    </source>
</evidence>
<dbReference type="PANTHER" id="PTHR31025">
    <property type="entry name" value="SI:CH211-196P9.1-RELATED"/>
    <property type="match status" value="1"/>
</dbReference>
<sequence>MLSESTVIKMDQRLLLRVIIAEDDIRKLTLNKRPQSIEEFKVQLVDKLSLQYDFKLQYEDQDFNNALCNLTEITDLPERATVKIIPLVSLHLTALSSPTTTSDTECSTADTEILSTVGASPSLRQQWPDFFDIPNFSVDVEYRLRQADLAFMKDETRMTLPRDMKHDILEKLAETMYRFKAYPEDDDFSSVAKALISKYPCLTEPGPHGWYGWKNSLKFKMANYRTKLRKAGCEDVAINGGKRSKGNPEGESSSKNHKWPKRGEANYLPNLPEGHDETSLENARMVLVEEMKKKQPNGTLISQMMDQSFPLRRQEIVKKEPAVQTMVERWPALFKERQVFAEFNRIASKNLEGDFFEALDQYVPRFIELFKTKKGTVGQKLRELMQHMSWMTPYVTVLRSVVLKGIPILLGDDSSEFYKTCSDTVRDEALECITVGVLTVVSEDSPHEGQSSVDLQPISTAIILEGGIVMDHIKNLPQAVCLLFGLTYALHLDYPKCMANTLNFIQTVMLGLGKKKLPPKLLTLKNSLLG</sequence>
<accession>A0A9J7YIW1</accession>
<dbReference type="PANTHER" id="PTHR31025:SF19">
    <property type="entry name" value="SI:CH73-42K18.1-RELATED"/>
    <property type="match status" value="1"/>
</dbReference>
<feature type="region of interest" description="Disordered" evidence="1">
    <location>
        <begin position="238"/>
        <end position="276"/>
    </location>
</feature>
<dbReference type="AlphaFoldDB" id="A0A9J7YIW1"/>
<proteinExistence type="predicted"/>
<evidence type="ECO:0000256" key="1">
    <source>
        <dbReference type="SAM" id="MobiDB-lite"/>
    </source>
</evidence>
<name>A0A9J7YIW1_CYPCA</name>
<keyword evidence="3" id="KW-1185">Reference proteome</keyword>
<dbReference type="Proteomes" id="UP001108240">
    <property type="component" value="Unplaced"/>
</dbReference>
<dbReference type="GeneTree" id="ENSGT00950000182912"/>
<organism evidence="2 3">
    <name type="scientific">Cyprinus carpio carpio</name>
    <dbReference type="NCBI Taxonomy" id="630221"/>
    <lineage>
        <taxon>Eukaryota</taxon>
        <taxon>Metazoa</taxon>
        <taxon>Chordata</taxon>
        <taxon>Craniata</taxon>
        <taxon>Vertebrata</taxon>
        <taxon>Euteleostomi</taxon>
        <taxon>Actinopterygii</taxon>
        <taxon>Neopterygii</taxon>
        <taxon>Teleostei</taxon>
        <taxon>Ostariophysi</taxon>
        <taxon>Cypriniformes</taxon>
        <taxon>Cyprinidae</taxon>
        <taxon>Cyprininae</taxon>
        <taxon>Cyprinus</taxon>
    </lineage>
</organism>
<dbReference type="Ensembl" id="ENSCCRT00000124468.1">
    <property type="protein sequence ID" value="ENSCCRP00000119256.1"/>
    <property type="gene ID" value="ENSCCRG00000066355.1"/>
</dbReference>